<reference evidence="1" key="1">
    <citation type="submission" date="2020-05" db="EMBL/GenBank/DDBJ databases">
        <title>Large-scale comparative analyses of tick genomes elucidate their genetic diversity and vector capacities.</title>
        <authorList>
            <person name="Jia N."/>
            <person name="Wang J."/>
            <person name="Shi W."/>
            <person name="Du L."/>
            <person name="Sun Y."/>
            <person name="Zhan W."/>
            <person name="Jiang J."/>
            <person name="Wang Q."/>
            <person name="Zhang B."/>
            <person name="Ji P."/>
            <person name="Sakyi L.B."/>
            <person name="Cui X."/>
            <person name="Yuan T."/>
            <person name="Jiang B."/>
            <person name="Yang W."/>
            <person name="Lam T.T.-Y."/>
            <person name="Chang Q."/>
            <person name="Ding S."/>
            <person name="Wang X."/>
            <person name="Zhu J."/>
            <person name="Ruan X."/>
            <person name="Zhao L."/>
            <person name="Wei J."/>
            <person name="Que T."/>
            <person name="Du C."/>
            <person name="Cheng J."/>
            <person name="Dai P."/>
            <person name="Han X."/>
            <person name="Huang E."/>
            <person name="Gao Y."/>
            <person name="Liu J."/>
            <person name="Shao H."/>
            <person name="Ye R."/>
            <person name="Li L."/>
            <person name="Wei W."/>
            <person name="Wang X."/>
            <person name="Wang C."/>
            <person name="Yang T."/>
            <person name="Huo Q."/>
            <person name="Li W."/>
            <person name="Guo W."/>
            <person name="Chen H."/>
            <person name="Zhou L."/>
            <person name="Ni X."/>
            <person name="Tian J."/>
            <person name="Zhou Y."/>
            <person name="Sheng Y."/>
            <person name="Liu T."/>
            <person name="Pan Y."/>
            <person name="Xia L."/>
            <person name="Li J."/>
            <person name="Zhao F."/>
            <person name="Cao W."/>
        </authorList>
    </citation>
    <scope>NUCLEOTIDE SEQUENCE</scope>
    <source>
        <strain evidence="1">Hyas-2018</strain>
    </source>
</reference>
<proteinExistence type="predicted"/>
<comment type="caution">
    <text evidence="1">The sequence shown here is derived from an EMBL/GenBank/DDBJ whole genome shotgun (WGS) entry which is preliminary data.</text>
</comment>
<accession>A0ACB7SP01</accession>
<gene>
    <name evidence="1" type="ORF">HPB50_009323</name>
</gene>
<evidence type="ECO:0000313" key="1">
    <source>
        <dbReference type="EMBL" id="KAH6935756.1"/>
    </source>
</evidence>
<evidence type="ECO:0000313" key="2">
    <source>
        <dbReference type="Proteomes" id="UP000821845"/>
    </source>
</evidence>
<protein>
    <submittedName>
        <fullName evidence="1">Uncharacterized protein</fullName>
    </submittedName>
</protein>
<keyword evidence="2" id="KW-1185">Reference proteome</keyword>
<dbReference type="Proteomes" id="UP000821845">
    <property type="component" value="Chromosome 3"/>
</dbReference>
<sequence length="476" mass="53991">MKRFTLNARHMAVSQSAENIAQMLLETCAEWKIPDGCRKYIVTDNGRNIRATVRRLPWTERACFAHTLQLAIHDAISNTPSIDRLCKKARHIVGHYKHSSSAQKRLDEYQKKMGKDPLCLVQDVDTRWNSQYLMLSRLLDLKEVVSVELATSSSSIDAKTGYESLLDTAKASVKRLKTLRHPNVLQYVDSLEAEKVVYLVTEYVEPLVMHLEAQKKGEEMKLGASCGLYQVTKGLGFLTGDCDLSHNNICMSSIYVNRAGEWKIGGLEYMCLVTESPPRKSLPALDVYMPLELKDSSTSHRRHSPKWTKFNWGLGCLMWEVFNGPWLKPSCLESPGKIPKALTPAFDQLTNSTVSSRPSPADVFTRFRSTGGFFKNSFVDTMLFIEEIQIKDSTEKNRFFTGLTSVMDNFPSNVCKYKILLQLINAFEFRDVGSAVLTPLFKIRKLLDAEEFKKKIVPCVVKLFSSKERAMRACLL</sequence>
<dbReference type="EMBL" id="CM023483">
    <property type="protein sequence ID" value="KAH6935756.1"/>
    <property type="molecule type" value="Genomic_DNA"/>
</dbReference>
<name>A0ACB7SP01_HYAAI</name>
<organism evidence="1 2">
    <name type="scientific">Hyalomma asiaticum</name>
    <name type="common">Tick</name>
    <dbReference type="NCBI Taxonomy" id="266040"/>
    <lineage>
        <taxon>Eukaryota</taxon>
        <taxon>Metazoa</taxon>
        <taxon>Ecdysozoa</taxon>
        <taxon>Arthropoda</taxon>
        <taxon>Chelicerata</taxon>
        <taxon>Arachnida</taxon>
        <taxon>Acari</taxon>
        <taxon>Parasitiformes</taxon>
        <taxon>Ixodida</taxon>
        <taxon>Ixodoidea</taxon>
        <taxon>Ixodidae</taxon>
        <taxon>Hyalomminae</taxon>
        <taxon>Hyalomma</taxon>
    </lineage>
</organism>